<comment type="subcellular location">
    <subcellularLocation>
        <location evidence="1">Membrane</location>
        <topology evidence="1">Multi-pass membrane protein</topology>
    </subcellularLocation>
</comment>
<dbReference type="Proteomes" id="UP000516046">
    <property type="component" value="Chromosome"/>
</dbReference>
<evidence type="ECO:0000256" key="3">
    <source>
        <dbReference type="ARBA" id="ARBA00022989"/>
    </source>
</evidence>
<gene>
    <name evidence="6" type="ORF">H6X83_07410</name>
</gene>
<evidence type="ECO:0000313" key="7">
    <source>
        <dbReference type="Proteomes" id="UP000516046"/>
    </source>
</evidence>
<keyword evidence="4 5" id="KW-0472">Membrane</keyword>
<sequence>MNEPFSAYHPAVNFIFFTSAVLSAMFLLHPCFLCISAGMALLYYVLLTGIRGVKFLFSATALAVFITLLNPLFNTNGNTVLFRLWDSRPYTWEALTYGFVAGAVFLSVILWFACYNRIMTSDKFIYLFGRLVPAVSLVLTMVLRLIPNYQRSAQKISNARKCIGKFNTAGTTVQKLKNSMAELSALTSSALENSILSADSMKSRGYGCAERTAFSQYNWCAADRIFLLIIFVTIMLVIFCGQESTASFLGGPPAAAAVPDVPLLAGAVSYALLLFLPSFIHIKEELQWKYLRSKI</sequence>
<accession>A0A7G9WDP6</accession>
<feature type="transmembrane region" description="Helical" evidence="5">
    <location>
        <begin position="55"/>
        <end position="73"/>
    </location>
</feature>
<feature type="transmembrane region" description="Helical" evidence="5">
    <location>
        <begin position="94"/>
        <end position="113"/>
    </location>
</feature>
<dbReference type="InterPro" id="IPR003339">
    <property type="entry name" value="ABC/ECF_trnsptr_transmembrane"/>
</dbReference>
<name>A0A7G9WDP6_9FIRM</name>
<feature type="transmembrane region" description="Helical" evidence="5">
    <location>
        <begin position="225"/>
        <end position="249"/>
    </location>
</feature>
<evidence type="ECO:0000256" key="2">
    <source>
        <dbReference type="ARBA" id="ARBA00022692"/>
    </source>
</evidence>
<dbReference type="GO" id="GO:0005886">
    <property type="term" value="C:plasma membrane"/>
    <property type="evidence" value="ECO:0007669"/>
    <property type="project" value="UniProtKB-ARBA"/>
</dbReference>
<feature type="transmembrane region" description="Helical" evidence="5">
    <location>
        <begin position="12"/>
        <end position="43"/>
    </location>
</feature>
<keyword evidence="2 5" id="KW-0812">Transmembrane</keyword>
<reference evidence="6 7" key="1">
    <citation type="submission" date="2020-08" db="EMBL/GenBank/DDBJ databases">
        <authorList>
            <person name="Ren C."/>
            <person name="Gu Y."/>
            <person name="Xu Y."/>
        </authorList>
    </citation>
    <scope>NUCLEOTIDE SEQUENCE [LARGE SCALE GENOMIC DNA]</scope>
    <source>
        <strain evidence="6 7">LBM18003</strain>
    </source>
</reference>
<feature type="transmembrane region" description="Helical" evidence="5">
    <location>
        <begin position="261"/>
        <end position="282"/>
    </location>
</feature>
<dbReference type="AlphaFoldDB" id="A0A7G9WDP6"/>
<evidence type="ECO:0000256" key="5">
    <source>
        <dbReference type="SAM" id="Phobius"/>
    </source>
</evidence>
<dbReference type="CDD" id="cd16914">
    <property type="entry name" value="EcfT"/>
    <property type="match status" value="1"/>
</dbReference>
<evidence type="ECO:0000313" key="6">
    <source>
        <dbReference type="EMBL" id="QNO16808.1"/>
    </source>
</evidence>
<evidence type="ECO:0000256" key="1">
    <source>
        <dbReference type="ARBA" id="ARBA00004141"/>
    </source>
</evidence>
<proteinExistence type="predicted"/>
<organism evidence="6 7">
    <name type="scientific">Caproicibacterium amylolyticum</name>
    <dbReference type="NCBI Taxonomy" id="2766537"/>
    <lineage>
        <taxon>Bacteria</taxon>
        <taxon>Bacillati</taxon>
        <taxon>Bacillota</taxon>
        <taxon>Clostridia</taxon>
        <taxon>Eubacteriales</taxon>
        <taxon>Oscillospiraceae</taxon>
        <taxon>Caproicibacterium</taxon>
    </lineage>
</organism>
<keyword evidence="7" id="KW-1185">Reference proteome</keyword>
<protein>
    <submittedName>
        <fullName evidence="6">Energy-coupling factor transporter transmembrane protein EcfT</fullName>
    </submittedName>
</protein>
<dbReference type="KEGG" id="caml:H6X83_07410"/>
<dbReference type="RefSeq" id="WP_212505875.1">
    <property type="nucleotide sequence ID" value="NZ_CP060696.1"/>
</dbReference>
<evidence type="ECO:0000256" key="4">
    <source>
        <dbReference type="ARBA" id="ARBA00023136"/>
    </source>
</evidence>
<keyword evidence="3 5" id="KW-1133">Transmembrane helix</keyword>
<dbReference type="EMBL" id="CP060696">
    <property type="protein sequence ID" value="QNO16808.1"/>
    <property type="molecule type" value="Genomic_DNA"/>
</dbReference>